<organism evidence="1 2">
    <name type="scientific">Candidatus Kaiserbacteria bacterium RIFCSPHIGHO2_01_FULL_56_24</name>
    <dbReference type="NCBI Taxonomy" id="1798487"/>
    <lineage>
        <taxon>Bacteria</taxon>
        <taxon>Candidatus Kaiseribacteriota</taxon>
    </lineage>
</organism>
<gene>
    <name evidence="1" type="ORF">A2765_05425</name>
</gene>
<dbReference type="Proteomes" id="UP000176377">
    <property type="component" value="Unassembled WGS sequence"/>
</dbReference>
<protein>
    <submittedName>
        <fullName evidence="1">Uncharacterized protein</fullName>
    </submittedName>
</protein>
<comment type="caution">
    <text evidence="1">The sequence shown here is derived from an EMBL/GenBank/DDBJ whole genome shotgun (WGS) entry which is preliminary data.</text>
</comment>
<proteinExistence type="predicted"/>
<dbReference type="AlphaFoldDB" id="A0A1F6DA00"/>
<evidence type="ECO:0000313" key="2">
    <source>
        <dbReference type="Proteomes" id="UP000176377"/>
    </source>
</evidence>
<sequence>MRKERHFVAAVVVKGMIFFGMSEAIPNPPPAMTLESVVEEIIVVDEMSFLDANELRDRVRNASDHAREAVWKTLLPFLDALKKHRGAVRRVIETALNQLQINQLHHTLHREQWVILSDEK</sequence>
<accession>A0A1F6DA00</accession>
<reference evidence="1 2" key="1">
    <citation type="journal article" date="2016" name="Nat. Commun.">
        <title>Thousands of microbial genomes shed light on interconnected biogeochemical processes in an aquifer system.</title>
        <authorList>
            <person name="Anantharaman K."/>
            <person name="Brown C.T."/>
            <person name="Hug L.A."/>
            <person name="Sharon I."/>
            <person name="Castelle C.J."/>
            <person name="Probst A.J."/>
            <person name="Thomas B.C."/>
            <person name="Singh A."/>
            <person name="Wilkins M.J."/>
            <person name="Karaoz U."/>
            <person name="Brodie E.L."/>
            <person name="Williams K.H."/>
            <person name="Hubbard S.S."/>
            <person name="Banfield J.F."/>
        </authorList>
    </citation>
    <scope>NUCLEOTIDE SEQUENCE [LARGE SCALE GENOMIC DNA]</scope>
</reference>
<name>A0A1F6DA00_9BACT</name>
<evidence type="ECO:0000313" key="1">
    <source>
        <dbReference type="EMBL" id="OGG58268.1"/>
    </source>
</evidence>
<dbReference type="EMBL" id="MFLA01000035">
    <property type="protein sequence ID" value="OGG58268.1"/>
    <property type="molecule type" value="Genomic_DNA"/>
</dbReference>